<name>A0A3A2Z190_9EURO</name>
<dbReference type="GO" id="GO:0031625">
    <property type="term" value="F:ubiquitin protein ligase binding"/>
    <property type="evidence" value="ECO:0007669"/>
    <property type="project" value="InterPro"/>
</dbReference>
<dbReference type="InterPro" id="IPR036317">
    <property type="entry name" value="Cullin_homology_sf"/>
</dbReference>
<dbReference type="PANTHER" id="PTHR11932">
    <property type="entry name" value="CULLIN"/>
    <property type="match status" value="1"/>
</dbReference>
<keyword evidence="1" id="KW-1017">Isopeptide bond</keyword>
<dbReference type="Gene3D" id="1.20.1310.10">
    <property type="entry name" value="Cullin Repeats"/>
    <property type="match status" value="1"/>
</dbReference>
<dbReference type="STRING" id="2070753.A0A3A2Z190"/>
<sequence>HQGKTESEVDFLLDNGITLLRYVKDKDLFETYYKKHLSRRLLMKRAVSMDAERQMISKMKMEVGNQFTQRLESMFRDMTISEDMTSNYKNHIRRTGDPDQKRVELEIN</sequence>
<dbReference type="InterPro" id="IPR045093">
    <property type="entry name" value="Cullin"/>
</dbReference>
<gene>
    <name evidence="7" type="ORF">PHISCL_10804</name>
</gene>
<dbReference type="OrthoDB" id="27073at2759"/>
<proteinExistence type="inferred from homology"/>
<evidence type="ECO:0000256" key="2">
    <source>
        <dbReference type="ARBA" id="ARBA00022843"/>
    </source>
</evidence>
<dbReference type="FunFam" id="1.20.1310.10:FF:000002">
    <property type="entry name" value="cullin-3 isoform X1"/>
    <property type="match status" value="1"/>
</dbReference>
<protein>
    <recommendedName>
        <fullName evidence="6">Cullin family profile domain-containing protein</fullName>
    </recommendedName>
</protein>
<comment type="caution">
    <text evidence="7">The sequence shown here is derived from an EMBL/GenBank/DDBJ whole genome shotgun (WGS) entry which is preliminary data.</text>
</comment>
<feature type="non-terminal residue" evidence="7">
    <location>
        <position position="108"/>
    </location>
</feature>
<evidence type="ECO:0000313" key="7">
    <source>
        <dbReference type="EMBL" id="RJE16859.1"/>
    </source>
</evidence>
<dbReference type="SUPFAM" id="SSF75632">
    <property type="entry name" value="Cullin homology domain"/>
    <property type="match status" value="1"/>
</dbReference>
<dbReference type="PROSITE" id="PS50069">
    <property type="entry name" value="CULLIN_2"/>
    <property type="match status" value="1"/>
</dbReference>
<dbReference type="AlphaFoldDB" id="A0A3A2Z190"/>
<dbReference type="Pfam" id="PF00888">
    <property type="entry name" value="Cullin"/>
    <property type="match status" value="1"/>
</dbReference>
<comment type="similarity">
    <text evidence="3 4">Belongs to the cullin family.</text>
</comment>
<dbReference type="SMART" id="SM00182">
    <property type="entry name" value="CULLIN"/>
    <property type="match status" value="1"/>
</dbReference>
<dbReference type="InterPro" id="IPR001373">
    <property type="entry name" value="Cullin_N"/>
</dbReference>
<accession>A0A3A2Z190</accession>
<evidence type="ECO:0000256" key="5">
    <source>
        <dbReference type="SAM" id="MobiDB-lite"/>
    </source>
</evidence>
<dbReference type="GO" id="GO:0006511">
    <property type="term" value="P:ubiquitin-dependent protein catabolic process"/>
    <property type="evidence" value="ECO:0007669"/>
    <property type="project" value="InterPro"/>
</dbReference>
<evidence type="ECO:0000256" key="3">
    <source>
        <dbReference type="PROSITE-ProRule" id="PRU00330"/>
    </source>
</evidence>
<dbReference type="Proteomes" id="UP000266188">
    <property type="component" value="Unassembled WGS sequence"/>
</dbReference>
<reference evidence="8" key="1">
    <citation type="submission" date="2017-02" db="EMBL/GenBank/DDBJ databases">
        <authorList>
            <person name="Tafer H."/>
            <person name="Lopandic K."/>
        </authorList>
    </citation>
    <scope>NUCLEOTIDE SEQUENCE [LARGE SCALE GENOMIC DNA]</scope>
    <source>
        <strain evidence="8">CBS 366.77</strain>
    </source>
</reference>
<evidence type="ECO:0000256" key="1">
    <source>
        <dbReference type="ARBA" id="ARBA00022499"/>
    </source>
</evidence>
<evidence type="ECO:0000313" key="8">
    <source>
        <dbReference type="Proteomes" id="UP000266188"/>
    </source>
</evidence>
<organism evidence="7 8">
    <name type="scientific">Aspergillus sclerotialis</name>
    <dbReference type="NCBI Taxonomy" id="2070753"/>
    <lineage>
        <taxon>Eukaryota</taxon>
        <taxon>Fungi</taxon>
        <taxon>Dikarya</taxon>
        <taxon>Ascomycota</taxon>
        <taxon>Pezizomycotina</taxon>
        <taxon>Eurotiomycetes</taxon>
        <taxon>Eurotiomycetidae</taxon>
        <taxon>Eurotiales</taxon>
        <taxon>Aspergillaceae</taxon>
        <taxon>Aspergillus</taxon>
        <taxon>Aspergillus subgen. Polypaecilum</taxon>
    </lineage>
</organism>
<dbReference type="EMBL" id="MVGC01002372">
    <property type="protein sequence ID" value="RJE16859.1"/>
    <property type="molecule type" value="Genomic_DNA"/>
</dbReference>
<evidence type="ECO:0000256" key="4">
    <source>
        <dbReference type="RuleBase" id="RU003829"/>
    </source>
</evidence>
<feature type="domain" description="Cullin family profile" evidence="6">
    <location>
        <begin position="1"/>
        <end position="108"/>
    </location>
</feature>
<feature type="region of interest" description="Disordered" evidence="5">
    <location>
        <begin position="86"/>
        <end position="108"/>
    </location>
</feature>
<keyword evidence="2" id="KW-0832">Ubl conjugation</keyword>
<evidence type="ECO:0000259" key="6">
    <source>
        <dbReference type="PROSITE" id="PS50069"/>
    </source>
</evidence>
<feature type="compositionally biased region" description="Basic and acidic residues" evidence="5">
    <location>
        <begin position="94"/>
        <end position="108"/>
    </location>
</feature>
<feature type="non-terminal residue" evidence="7">
    <location>
        <position position="1"/>
    </location>
</feature>
<dbReference type="InterPro" id="IPR016158">
    <property type="entry name" value="Cullin_homology"/>
</dbReference>
<keyword evidence="8" id="KW-1185">Reference proteome</keyword>